<dbReference type="SUPFAM" id="SSF52540">
    <property type="entry name" value="P-loop containing nucleoside triphosphate hydrolases"/>
    <property type="match status" value="1"/>
</dbReference>
<gene>
    <name evidence="2" type="ORF">KDK_47280</name>
</gene>
<dbReference type="RefSeq" id="WP_126552516.1">
    <property type="nucleotide sequence ID" value="NZ_BIFS01000001.1"/>
</dbReference>
<protein>
    <recommendedName>
        <fullName evidence="1">NACHT domain-containing protein</fullName>
    </recommendedName>
</protein>
<accession>A0A402AP04</accession>
<dbReference type="InterPro" id="IPR025382">
    <property type="entry name" value="Cap4-like_endonuclease_dom"/>
</dbReference>
<keyword evidence="3" id="KW-1185">Reference proteome</keyword>
<dbReference type="Proteomes" id="UP000287188">
    <property type="component" value="Unassembled WGS sequence"/>
</dbReference>
<comment type="caution">
    <text evidence="2">The sequence shown here is derived from an EMBL/GenBank/DDBJ whole genome shotgun (WGS) entry which is preliminary data.</text>
</comment>
<name>A0A402AP04_9CHLR</name>
<dbReference type="OrthoDB" id="138342at2"/>
<proteinExistence type="predicted"/>
<sequence length="1423" mass="164534">MSKKNKEDQDNEVKDIIVLSENSEVSAIYDPGDDTQRRYRYQHAYGVILLLAAASGKKSYKSIWCEHYEDLLGERNDGLYDAYQIKTRHPSYGLWNLTDEALKHSIKRFVMLQILYPEKFHKFIFVSNMGYEDSNAKRKAGRSVSRMLQQVQDKSFPDNLDIAAKKYFEALMSYCSCDASVMVVVFRKLKLLVGPDLDGFEAVIAQEHLPMIPECSDCSAKELAEIKEWLIGRVYQASSLVSDDPSRHWFDINDKSSIDPMIKAKELSINDILNFFQTNVSGSRRKRNNHIPNEQILEALNLYLNKMFKEDQFAKLDQAGETDLDKSTLLREVFVDLDLKPRNDLQRNSHLQQGQLTLFDEIGPKLDIYRGNNKSLSAVECFFKEIYLKIVLIGGPGQGKSTLGQYIAQVHRGLLLKRENELPHLNVLEKAHEKEIKPKNVRVPFRIVLKYFAQWLSDKPDVDNVEAYIAEQVGKASARQGKINSSDIQEIMHSKKTLVIFDGLDEVTEVKLRQRVLDLIEDFLDRISLLHMDVQLMATSRPTGYSDQFNPAIFWHLELQPMATTTVQEYTSRWAEAKVPSEEERRRVKDTLEECLQEEHTRLLLTTPLQVTIVLLIIKDGGRPPSQREGLFQHYWTTILRREKSKARGVIRTDDTLLFNLHAYLGYLLHTKSASENVRSLLQKEEFESLVYKFLKSNDRVSSDDILRQRAEQMVEEAKNRLVLLVEPEPDLFGFELRSLQEFFAGAYLAQTAQDTIQRFARLKAIARSEHWRNVVLFFAGRIIRDFSGESANILELVCRPIDREMPDVYLRRGSWLSLDIAADGVFATNRNLQYSAIEYALNVLDTGITLTDRSHLDASIKRLSPEDRRDILSKLLGPKLLMLPTSLLPEVLRIHALFIDNKKELMQGLELLVSDNSKDSFFHAMDLAFGFKLDVIWIVKQLKENWELWLDKEQNFHIWKWFELGNSHSQKVIYALDLSVEQACQLLDIFYFIPYMQGERVKLPEKVENAAEQVFLFLQCIWSIGFLARFSYSSISPKSSIAHLNLEASRNKRYKKAGEYGLSEAVEKFLLRKDFLPRVRMALWCLYWLTHDPNDFNLREFFSEVTCSPEVFNNDFVERSLRWSWPLFLPVFAKNRIEERIVTDDILYYLTSTQQLLIDNKINNITKVILRNKQTKDKNILNIYLDISKEENLREISDVLDKLDISSAHLVELFVISTIDERQRLSLDSGYFILNSLGKNINDLDYVTSTTWQAVRLKWVIDSNLIEKGKQLVVMLLGKMESNDNYFEPAVNLLFKLLAYDQELSTMLPAVLNALGDCDLSKIYSIDVYVDGLSFKTINYILTLTSFQNEKLRRGVLFLFGIIINNNASRLRSGKNTIFSRLKNVRIDWNAVTPLLESSNRSENAIGYSGTVCQDKKRAQIR</sequence>
<dbReference type="EMBL" id="BIFS01000001">
    <property type="protein sequence ID" value="GCE20928.1"/>
    <property type="molecule type" value="Genomic_DNA"/>
</dbReference>
<evidence type="ECO:0000313" key="3">
    <source>
        <dbReference type="Proteomes" id="UP000287188"/>
    </source>
</evidence>
<evidence type="ECO:0000259" key="1">
    <source>
        <dbReference type="PROSITE" id="PS50837"/>
    </source>
</evidence>
<reference evidence="3" key="1">
    <citation type="submission" date="2018-12" db="EMBL/GenBank/DDBJ databases">
        <title>Tengunoibacter tsumagoiensis gen. nov., sp. nov., Dictyobacter kobayashii sp. nov., D. alpinus sp. nov., and D. joshuensis sp. nov. and description of Dictyobacteraceae fam. nov. within the order Ktedonobacterales isolated from Tengu-no-mugimeshi.</title>
        <authorList>
            <person name="Wang C.M."/>
            <person name="Zheng Y."/>
            <person name="Sakai Y."/>
            <person name="Toyoda A."/>
            <person name="Minakuchi Y."/>
            <person name="Abe K."/>
            <person name="Yokota A."/>
            <person name="Yabe S."/>
        </authorList>
    </citation>
    <scope>NUCLEOTIDE SEQUENCE [LARGE SCALE GENOMIC DNA]</scope>
    <source>
        <strain evidence="3">Uno11</strain>
    </source>
</reference>
<feature type="domain" description="NACHT" evidence="1">
    <location>
        <begin position="388"/>
        <end position="542"/>
    </location>
</feature>
<dbReference type="Pfam" id="PF05729">
    <property type="entry name" value="NACHT"/>
    <property type="match status" value="1"/>
</dbReference>
<dbReference type="GO" id="GO:0004518">
    <property type="term" value="F:nuclease activity"/>
    <property type="evidence" value="ECO:0007669"/>
    <property type="project" value="InterPro"/>
</dbReference>
<dbReference type="Pfam" id="PF14130">
    <property type="entry name" value="Cap4_nuclease"/>
    <property type="match status" value="1"/>
</dbReference>
<evidence type="ECO:0000313" key="2">
    <source>
        <dbReference type="EMBL" id="GCE20928.1"/>
    </source>
</evidence>
<organism evidence="2 3">
    <name type="scientific">Dictyobacter kobayashii</name>
    <dbReference type="NCBI Taxonomy" id="2014872"/>
    <lineage>
        <taxon>Bacteria</taxon>
        <taxon>Bacillati</taxon>
        <taxon>Chloroflexota</taxon>
        <taxon>Ktedonobacteria</taxon>
        <taxon>Ktedonobacterales</taxon>
        <taxon>Dictyobacteraceae</taxon>
        <taxon>Dictyobacter</taxon>
    </lineage>
</organism>
<dbReference type="Gene3D" id="3.40.50.300">
    <property type="entry name" value="P-loop containing nucleotide triphosphate hydrolases"/>
    <property type="match status" value="1"/>
</dbReference>
<dbReference type="PROSITE" id="PS50837">
    <property type="entry name" value="NACHT"/>
    <property type="match status" value="1"/>
</dbReference>
<dbReference type="InterPro" id="IPR007111">
    <property type="entry name" value="NACHT_NTPase"/>
</dbReference>
<dbReference type="InterPro" id="IPR027417">
    <property type="entry name" value="P-loop_NTPase"/>
</dbReference>